<dbReference type="Pfam" id="PF07660">
    <property type="entry name" value="STN"/>
    <property type="match status" value="1"/>
</dbReference>
<dbReference type="InterPro" id="IPR012910">
    <property type="entry name" value="Plug_dom"/>
</dbReference>
<dbReference type="AlphaFoldDB" id="A0A1V4I2C9"/>
<evidence type="ECO:0000256" key="9">
    <source>
        <dbReference type="ARBA" id="ARBA00023065"/>
    </source>
</evidence>
<feature type="domain" description="Secretin/TonB short N-terminal" evidence="17">
    <location>
        <begin position="69"/>
        <end position="120"/>
    </location>
</feature>
<feature type="signal peptide" evidence="16">
    <location>
        <begin position="1"/>
        <end position="30"/>
    </location>
</feature>
<evidence type="ECO:0000259" key="17">
    <source>
        <dbReference type="SMART" id="SM00965"/>
    </source>
</evidence>
<keyword evidence="10 15" id="KW-0798">TonB box</keyword>
<keyword evidence="12 18" id="KW-0675">Receptor</keyword>
<dbReference type="STRING" id="29421.B2M20_02455"/>
<dbReference type="NCBIfam" id="TIGR01783">
    <property type="entry name" value="TonB-siderophor"/>
    <property type="match status" value="1"/>
</dbReference>
<keyword evidence="13 14" id="KW-0998">Cell outer membrane</keyword>
<dbReference type="SUPFAM" id="SSF56935">
    <property type="entry name" value="Porins"/>
    <property type="match status" value="1"/>
</dbReference>
<dbReference type="GO" id="GO:0038023">
    <property type="term" value="F:signaling receptor activity"/>
    <property type="evidence" value="ECO:0007669"/>
    <property type="project" value="InterPro"/>
</dbReference>
<evidence type="ECO:0000256" key="4">
    <source>
        <dbReference type="ARBA" id="ARBA00022452"/>
    </source>
</evidence>
<keyword evidence="9" id="KW-0406">Ion transport</keyword>
<evidence type="ECO:0000256" key="2">
    <source>
        <dbReference type="ARBA" id="ARBA00009810"/>
    </source>
</evidence>
<evidence type="ECO:0000256" key="10">
    <source>
        <dbReference type="ARBA" id="ARBA00023077"/>
    </source>
</evidence>
<dbReference type="EMBL" id="MWPQ01000005">
    <property type="protein sequence ID" value="OPH84376.1"/>
    <property type="molecule type" value="Genomic_DNA"/>
</dbReference>
<protein>
    <submittedName>
        <fullName evidence="18">TonB-dependent siderophore receptor</fullName>
    </submittedName>
</protein>
<dbReference type="Gene3D" id="2.170.130.10">
    <property type="entry name" value="TonB-dependent receptor, plug domain"/>
    <property type="match status" value="1"/>
</dbReference>
<dbReference type="GO" id="GO:0015344">
    <property type="term" value="F:siderophore uptake transmembrane transporter activity"/>
    <property type="evidence" value="ECO:0007669"/>
    <property type="project" value="TreeGrafter"/>
</dbReference>
<dbReference type="PROSITE" id="PS52016">
    <property type="entry name" value="TONB_DEPENDENT_REC_3"/>
    <property type="match status" value="1"/>
</dbReference>
<keyword evidence="4 14" id="KW-1134">Transmembrane beta strand</keyword>
<keyword evidence="7 16" id="KW-0732">Signal</keyword>
<dbReference type="Gene3D" id="3.55.50.30">
    <property type="match status" value="1"/>
</dbReference>
<dbReference type="SMART" id="SM00965">
    <property type="entry name" value="STN"/>
    <property type="match status" value="1"/>
</dbReference>
<dbReference type="InterPro" id="IPR000531">
    <property type="entry name" value="Beta-barrel_TonB"/>
</dbReference>
<dbReference type="InterPro" id="IPR036942">
    <property type="entry name" value="Beta-barrel_TonB_sf"/>
</dbReference>
<evidence type="ECO:0000256" key="14">
    <source>
        <dbReference type="PROSITE-ProRule" id="PRU01360"/>
    </source>
</evidence>
<dbReference type="PANTHER" id="PTHR32552">
    <property type="entry name" value="FERRICHROME IRON RECEPTOR-RELATED"/>
    <property type="match status" value="1"/>
</dbReference>
<comment type="caution">
    <text evidence="18">The sequence shown here is derived from an EMBL/GenBank/DDBJ whole genome shotgun (WGS) entry which is preliminary data.</text>
</comment>
<keyword evidence="8" id="KW-0408">Iron</keyword>
<dbReference type="OrthoDB" id="9760333at2"/>
<reference evidence="18 19" key="1">
    <citation type="submission" date="2017-02" db="EMBL/GenBank/DDBJ databases">
        <title>Genome sequence of the nitrite-oxidizing bacterium Nitrobacter vulgaris strain Ab1.</title>
        <authorList>
            <person name="Mellbye B.L."/>
            <person name="Davis E.W."/>
            <person name="Spieck E."/>
            <person name="Chang J.H."/>
            <person name="Bottomley P.J."/>
            <person name="Sayavedra-Soto L.A."/>
        </authorList>
    </citation>
    <scope>NUCLEOTIDE SEQUENCE [LARGE SCALE GENOMIC DNA]</scope>
    <source>
        <strain evidence="18 19">Ab1</strain>
    </source>
</reference>
<evidence type="ECO:0000313" key="18">
    <source>
        <dbReference type="EMBL" id="OPH84376.1"/>
    </source>
</evidence>
<evidence type="ECO:0000256" key="7">
    <source>
        <dbReference type="ARBA" id="ARBA00022729"/>
    </source>
</evidence>
<evidence type="ECO:0000256" key="5">
    <source>
        <dbReference type="ARBA" id="ARBA00022496"/>
    </source>
</evidence>
<dbReference type="FunFam" id="2.170.130.10:FF:000001">
    <property type="entry name" value="Catecholate siderophore TonB-dependent receptor"/>
    <property type="match status" value="1"/>
</dbReference>
<keyword evidence="6 14" id="KW-0812">Transmembrane</keyword>
<dbReference type="GO" id="GO:0015891">
    <property type="term" value="P:siderophore transport"/>
    <property type="evidence" value="ECO:0007669"/>
    <property type="project" value="InterPro"/>
</dbReference>
<keyword evidence="19" id="KW-1185">Reference proteome</keyword>
<comment type="subcellular location">
    <subcellularLocation>
        <location evidence="1 14">Cell outer membrane</location>
        <topology evidence="1 14">Multi-pass membrane protein</topology>
    </subcellularLocation>
</comment>
<organism evidence="18 19">
    <name type="scientific">Nitrobacter vulgaris</name>
    <dbReference type="NCBI Taxonomy" id="29421"/>
    <lineage>
        <taxon>Bacteria</taxon>
        <taxon>Pseudomonadati</taxon>
        <taxon>Pseudomonadota</taxon>
        <taxon>Alphaproteobacteria</taxon>
        <taxon>Hyphomicrobiales</taxon>
        <taxon>Nitrobacteraceae</taxon>
        <taxon>Nitrobacter</taxon>
    </lineage>
</organism>
<keyword evidence="5" id="KW-0410">Iron transport</keyword>
<dbReference type="InterPro" id="IPR011662">
    <property type="entry name" value="Secretin/TonB_short_N"/>
</dbReference>
<name>A0A1V4I2C9_NITVU</name>
<evidence type="ECO:0000256" key="11">
    <source>
        <dbReference type="ARBA" id="ARBA00023136"/>
    </source>
</evidence>
<evidence type="ECO:0000313" key="19">
    <source>
        <dbReference type="Proteomes" id="UP000189940"/>
    </source>
</evidence>
<evidence type="ECO:0000256" key="15">
    <source>
        <dbReference type="RuleBase" id="RU003357"/>
    </source>
</evidence>
<dbReference type="GO" id="GO:0009279">
    <property type="term" value="C:cell outer membrane"/>
    <property type="evidence" value="ECO:0007669"/>
    <property type="project" value="UniProtKB-SubCell"/>
</dbReference>
<dbReference type="Proteomes" id="UP000189940">
    <property type="component" value="Unassembled WGS sequence"/>
</dbReference>
<dbReference type="InterPro" id="IPR010105">
    <property type="entry name" value="TonB_sidphr_rcpt"/>
</dbReference>
<sequence length="815" mass="88630">MGYKARTFSGRTNRSRVLAAALMMSTAIVAGVGVTDREAYAQNAAQASFNVPAGPLNRALTAFGRQAGLQVTYLTSIGTGKTSPGISGSATPEQALARILQGTGLSYRFTNATTVAISQQAVSGGGGATPAGAIALDTIDVQGESATGPVQGYVANRSVTATKTNTPLIEVPQSISVIGAEQIRDQKLVSKFDDTLRYTPGVVAGTFGTDFRDDWFMIRGFDAQQDSLFLDGMNLFYFAFAGFKLQPFNLERVEVLRGPSASLYGGSAPGGLVNAVSKLPPAEPIRYIEAGVNNFGNAYTQFDFGGPVEMQPGNGKLLYRVVGQVQGGGTQTNFVNNDNYFIAPSVTWMPDIDTRLTVFAMASHNQTRAPNFLPYEGTVTNAPFGRIPTNLFTGDPSADRYTRTQQMVSYQFEKHLTDNATFRQNARAAHVEVNYTGMFGQGWATTPADANIMRGNFLAASKATQLNMDNQFEYRFSTGPFQHTTLMGLNLRHYAIDDKQGIGTGTDLNVLNPVYGVNTPYDGPLYQDTYLTQGQVGLYLQDQIKWERFTLILSGRNDWVNLINNDRIYTPVSRQDSKFTGRAGLIYNFDNGLAPYASYSTSYNPIIGLNSAGGLLLPETAEQTEVGVKYQPVGLNARFGVALFDLKRKNTLTTDPNNVLFQTQNGEVTSRGLELEALANITRDFKVVASYTNYELFVSKDLDQTLIGKVPTSRPRQVASLWTDYTIREGSLDGLGFGGGVRYVGSSFADNMNTLSVPAVVLGDLAVHYEWANQWRAAVNVVNIADTQYVASCGFVTSCFYGDRRRITGSLSYKW</sequence>
<evidence type="ECO:0000256" key="16">
    <source>
        <dbReference type="SAM" id="SignalP"/>
    </source>
</evidence>
<keyword evidence="11 14" id="KW-0472">Membrane</keyword>
<dbReference type="Gene3D" id="2.40.170.20">
    <property type="entry name" value="TonB-dependent receptor, beta-barrel domain"/>
    <property type="match status" value="1"/>
</dbReference>
<dbReference type="InterPro" id="IPR039426">
    <property type="entry name" value="TonB-dep_rcpt-like"/>
</dbReference>
<evidence type="ECO:0000256" key="8">
    <source>
        <dbReference type="ARBA" id="ARBA00023004"/>
    </source>
</evidence>
<dbReference type="InterPro" id="IPR037066">
    <property type="entry name" value="Plug_dom_sf"/>
</dbReference>
<evidence type="ECO:0000256" key="6">
    <source>
        <dbReference type="ARBA" id="ARBA00022692"/>
    </source>
</evidence>
<evidence type="ECO:0000256" key="1">
    <source>
        <dbReference type="ARBA" id="ARBA00004571"/>
    </source>
</evidence>
<accession>A0A1V4I2C9</accession>
<evidence type="ECO:0000256" key="3">
    <source>
        <dbReference type="ARBA" id="ARBA00022448"/>
    </source>
</evidence>
<feature type="chain" id="PRO_5012957355" evidence="16">
    <location>
        <begin position="31"/>
        <end position="815"/>
    </location>
</feature>
<dbReference type="PANTHER" id="PTHR32552:SF68">
    <property type="entry name" value="FERRICHROME OUTER MEMBRANE TRANSPORTER_PHAGE RECEPTOR"/>
    <property type="match status" value="1"/>
</dbReference>
<dbReference type="FunFam" id="2.40.170.20:FF:000005">
    <property type="entry name" value="TonB-dependent siderophore receptor"/>
    <property type="match status" value="1"/>
</dbReference>
<evidence type="ECO:0000256" key="13">
    <source>
        <dbReference type="ARBA" id="ARBA00023237"/>
    </source>
</evidence>
<keyword evidence="3 14" id="KW-0813">Transport</keyword>
<gene>
    <name evidence="18" type="ORF">B2M20_02455</name>
</gene>
<evidence type="ECO:0000256" key="12">
    <source>
        <dbReference type="ARBA" id="ARBA00023170"/>
    </source>
</evidence>
<dbReference type="Pfam" id="PF07715">
    <property type="entry name" value="Plug"/>
    <property type="match status" value="1"/>
</dbReference>
<dbReference type="Pfam" id="PF00593">
    <property type="entry name" value="TonB_dep_Rec_b-barrel"/>
    <property type="match status" value="1"/>
</dbReference>
<comment type="similarity">
    <text evidence="2 14 15">Belongs to the TonB-dependent receptor family.</text>
</comment>
<dbReference type="CDD" id="cd01347">
    <property type="entry name" value="ligand_gated_channel"/>
    <property type="match status" value="1"/>
</dbReference>
<proteinExistence type="inferred from homology"/>